<proteinExistence type="predicted"/>
<dbReference type="GO" id="GO:0003678">
    <property type="term" value="F:DNA helicase activity"/>
    <property type="evidence" value="ECO:0007669"/>
    <property type="project" value="InterPro"/>
</dbReference>
<dbReference type="EMBL" id="MN696167">
    <property type="protein sequence ID" value="QGY99542.1"/>
    <property type="molecule type" value="Genomic_DNA"/>
</dbReference>
<accession>A0A097P0S4</accession>
<keyword evidence="1" id="KW-0067">ATP-binding</keyword>
<dbReference type="EMBL" id="MN696171">
    <property type="protein sequence ID" value="QGZ00109.1"/>
    <property type="molecule type" value="Genomic_DNA"/>
</dbReference>
<dbReference type="GO" id="GO:0019079">
    <property type="term" value="P:viral genome replication"/>
    <property type="evidence" value="ECO:0007669"/>
    <property type="project" value="InterPro"/>
</dbReference>
<reference evidence="1" key="1">
    <citation type="journal article" date="2014" name="Proc. Natl. Acad. Sci. U.S.A.">
        <title>Baculovirus resistance in codling moth is virus isolate-dependent and the consequence of a mutation in viral gene pe38.</title>
        <authorList>
            <person name="Gebhardt M.M."/>
            <person name="Eberle K.E."/>
            <person name="Radtke P."/>
            <person name="Jehle J.A."/>
        </authorList>
    </citation>
    <scope>NUCLEOTIDE SEQUENCE</scope>
    <source>
        <strain evidence="3">CpGV-I12</strain>
        <strain evidence="2">CpGV-M</strain>
        <strain evidence="1">CpGV-S</strain>
    </source>
</reference>
<keyword evidence="1" id="KW-0547">Nucleotide-binding</keyword>
<evidence type="ECO:0000313" key="7">
    <source>
        <dbReference type="EMBL" id="QGY99684.1"/>
    </source>
</evidence>
<dbReference type="InterPro" id="IPR006824">
    <property type="entry name" value="DNA_helicase_Baculovir"/>
</dbReference>
<dbReference type="EMBL" id="MN075941">
    <property type="protein sequence ID" value="QDW81150.1"/>
    <property type="molecule type" value="Genomic_DNA"/>
</dbReference>
<protein>
    <submittedName>
        <fullName evidence="1 4">Helicase</fullName>
    </submittedName>
</protein>
<dbReference type="EMBL" id="MN696168">
    <property type="protein sequence ID" value="QGY99684.1"/>
    <property type="molecule type" value="Genomic_DNA"/>
</dbReference>
<gene>
    <name evidence="1" type="primary">orf90</name>
</gene>
<dbReference type="EMBL" id="KM217576">
    <property type="protein sequence ID" value="AIU37158.1"/>
    <property type="molecule type" value="Genomic_DNA"/>
</dbReference>
<dbReference type="EMBL" id="KM217573">
    <property type="protein sequence ID" value="AIU36737.1"/>
    <property type="molecule type" value="Genomic_DNA"/>
</dbReference>
<organism evidence="1">
    <name type="scientific">Cydia pomonella granulosis virus</name>
    <name type="common">CpGV</name>
    <name type="synonym">Cydia pomonella granulovirus</name>
    <dbReference type="NCBI Taxonomy" id="28289"/>
    <lineage>
        <taxon>Viruses</taxon>
        <taxon>Viruses incertae sedis</taxon>
        <taxon>Naldaviricetes</taxon>
        <taxon>Lefavirales</taxon>
        <taxon>Baculoviridae</taxon>
        <taxon>Betabaculovirus</taxon>
        <taxon>Betabaculovirus cypomonellae</taxon>
    </lineage>
</organism>
<evidence type="ECO:0000313" key="8">
    <source>
        <dbReference type="EMBL" id="QGY99826.1"/>
    </source>
</evidence>
<keyword evidence="1" id="KW-0347">Helicase</keyword>
<dbReference type="OrthoDB" id="566at10239"/>
<evidence type="ECO:0000313" key="5">
    <source>
        <dbReference type="EMBL" id="QGY99258.1"/>
    </source>
</evidence>
<dbReference type="EMBL" id="KM217575">
    <property type="protein sequence ID" value="AIU37016.1"/>
    <property type="molecule type" value="Genomic_DNA"/>
</dbReference>
<evidence type="ECO:0000313" key="1">
    <source>
        <dbReference type="EMBL" id="AIU36737.1"/>
    </source>
</evidence>
<evidence type="ECO:0000313" key="6">
    <source>
        <dbReference type="EMBL" id="QGY99542.1"/>
    </source>
</evidence>
<reference evidence="4" key="3">
    <citation type="journal article" date="2019" name="Viruses">
        <title>Genome Analysis of A Novel South African Cydia pomonella granulovirus (CpGV-SA) with Resistance-Breaking Potential.</title>
        <authorList>
            <person name="Motsoeneng B."/>
            <person name="Jukes M.D."/>
            <person name="Knox C.M."/>
            <person name="Hill M.P."/>
            <person name="Moore S.D."/>
        </authorList>
    </citation>
    <scope>NUCLEOTIDE SEQUENCE</scope>
    <source>
        <strain evidence="4">CpGV-SA</strain>
    </source>
</reference>
<evidence type="ECO:0000313" key="2">
    <source>
        <dbReference type="EMBL" id="AIU37016.1"/>
    </source>
</evidence>
<evidence type="ECO:0000313" key="4">
    <source>
        <dbReference type="EMBL" id="QDW81150.1"/>
    </source>
</evidence>
<name>A0A097P0S4_GVCP</name>
<sequence length="1131" mass="133305">MSVDDIMMSYESVDRVERVSCKYWYFTNGNKKVRHQCRNVEFFIKLMTSVARRAHEWCMVPNYYNSKVVPFMPYDDYQRLNATHPHVFKFVDAFNNTISNTKRCGDYIVWPEMSANFLGWVVYLHLNCQYQLPLEIPLIHHTRLGAFNLVSNAEYNLDVSCKVVKEGSGERPFSNTFQDTQLTLFTVHSTDNINIMFSKECVYSHEKKWFEYMVKTETISRCDFLPEYQFLCDHIDFNELRWLPEYYVKDSGMGLVVDNVKVGVSVGVERMTPCSNYELDIVNTVNECYNFINETLMKKCTFAHNETDLLSWYLFSTGYSTFYILLISTWNYCKTAIKMHNQYSVHDILFFLKTLCDRAGGNHDLYVDNLIYFSSNTAAENFMESLQFFVNPEEGVEEYFNAISSYFAIHLAVKNNDEKAPLNDYTVKMCGVDDNVKSMGFFKKIKVSKFDYIFNGNLYVYYKSKKENLLAAQFAKCPDVTVSSLIFNKTLNFYMTEYGVFDVCKKIYREFCPFLVTSTLKQSFITKEQEYLNKTVFDRLYSAIDKDLTLFKMYHARKFLDDYEMVCDNLRKCVLVGESMMEEKSKWEGRWRELLVWLLECKASDIVIMMIKRSGQLQNVLNNIVALSECDLMGLQVAMICHLLWPNSKVELFFWALIFNAYQDYEDWLEEYNVGSLIHENVFNNKKKITEAMHRFLYNLSYDDEVSIERVQDLVDEVGDPDKRKYEQKRIVKNIGAEYRKYNKLRQQCNVWSDLLIVHQPGENMYDWLTRFYIRSFLNDYTGDMKELYNVVLGFSYFRVFTNFHSNNSKALINFCASFAIPINNEKMCLVLSSKPNCGKSSLWELFSKNKILVYKQDKEEYKHSKSERDEKVKLYESQLYVMNEAQKFSKTFLKTIVDSTRMDSARCNYGIVEMFNITFKALVCNNEDDKILVDGYDRACSNRIGQMYFDHDFDDSNEFSGSVYEHHIRKRYCEVRDVTDYLKDPVRAFLANVLQHKCNPIDGQLYYKCFLQGDNTYKHNKKCLYIYNNSIEALLYVMNVKEVKTAQEFSHETLIDTIKLAEKYVLNVLHYSKRNGVCAESLCGEFKKKYNVPRHFNPDTNMYMGIQITTDEKYFQTFTPKFKANVDVTV</sequence>
<dbReference type="EMBL" id="MN696165">
    <property type="protein sequence ID" value="QGY99258.1"/>
    <property type="molecule type" value="Genomic_DNA"/>
</dbReference>
<evidence type="ECO:0000313" key="3">
    <source>
        <dbReference type="EMBL" id="AIU37158.1"/>
    </source>
</evidence>
<reference evidence="5" key="2">
    <citation type="journal article" date="2019" name="Virology">
        <title>Single nucleotide polymorphism (SNP) frequencies and distribution reveal complex genetic composition of seven novel natural isolates of Cydia pomonella granulovirus.</title>
        <authorList>
            <person name="Fan J."/>
            <person name="Wennmann J.T."/>
            <person name="Wang D."/>
            <person name="Jehle J.A."/>
        </authorList>
    </citation>
    <scope>NUCLEOTIDE SEQUENCE</scope>
    <source>
        <strain evidence="5">CpGV-ALE</strain>
        <strain evidence="6">CpGV-KS1</strain>
        <strain evidence="7">CpGV-KS2</strain>
        <strain evidence="8">CpGV-WW</strain>
        <strain evidence="9">CpGV-ZY</strain>
    </source>
</reference>
<keyword evidence="1" id="KW-0378">Hydrolase</keyword>
<evidence type="ECO:0000313" key="9">
    <source>
        <dbReference type="EMBL" id="QGZ00109.1"/>
    </source>
</evidence>
<dbReference type="Pfam" id="PF04735">
    <property type="entry name" value="Baculo_helicase"/>
    <property type="match status" value="1"/>
</dbReference>
<dbReference type="KEGG" id="vg:921479"/>
<organismHost>
    <name type="scientific">Cydia pomonella</name>
    <name type="common">Codling moth</name>
    <dbReference type="NCBI Taxonomy" id="82600"/>
</organismHost>
<dbReference type="EMBL" id="MN696169">
    <property type="protein sequence ID" value="QGY99826.1"/>
    <property type="molecule type" value="Genomic_DNA"/>
</dbReference>